<dbReference type="AlphaFoldDB" id="A0A9N9K9B3"/>
<comment type="caution">
    <text evidence="1">The sequence shown here is derived from an EMBL/GenBank/DDBJ whole genome shotgun (WGS) entry which is preliminary data.</text>
</comment>
<name>A0A9N9K9B3_9GLOM</name>
<reference evidence="1" key="1">
    <citation type="submission" date="2021-06" db="EMBL/GenBank/DDBJ databases">
        <authorList>
            <person name="Kallberg Y."/>
            <person name="Tangrot J."/>
            <person name="Rosling A."/>
        </authorList>
    </citation>
    <scope>NUCLEOTIDE SEQUENCE</scope>
    <source>
        <strain evidence="1">MA453B</strain>
    </source>
</reference>
<feature type="non-terminal residue" evidence="1">
    <location>
        <position position="1"/>
    </location>
</feature>
<protein>
    <submittedName>
        <fullName evidence="1">5079_t:CDS:1</fullName>
    </submittedName>
</protein>
<feature type="non-terminal residue" evidence="1">
    <location>
        <position position="76"/>
    </location>
</feature>
<evidence type="ECO:0000313" key="1">
    <source>
        <dbReference type="EMBL" id="CAG8817186.1"/>
    </source>
</evidence>
<evidence type="ECO:0000313" key="2">
    <source>
        <dbReference type="Proteomes" id="UP000789405"/>
    </source>
</evidence>
<sequence>QVYPIGNWDNPIGEMTLKNLLMVLKQIKIYLAPYMKVNEDEYDGKLLKIKEEHEGIWEKVGINEIIHFKTYLFLVK</sequence>
<organism evidence="1 2">
    <name type="scientific">Dentiscutata erythropus</name>
    <dbReference type="NCBI Taxonomy" id="1348616"/>
    <lineage>
        <taxon>Eukaryota</taxon>
        <taxon>Fungi</taxon>
        <taxon>Fungi incertae sedis</taxon>
        <taxon>Mucoromycota</taxon>
        <taxon>Glomeromycotina</taxon>
        <taxon>Glomeromycetes</taxon>
        <taxon>Diversisporales</taxon>
        <taxon>Gigasporaceae</taxon>
        <taxon>Dentiscutata</taxon>
    </lineage>
</organism>
<accession>A0A9N9K9B3</accession>
<dbReference type="Proteomes" id="UP000789405">
    <property type="component" value="Unassembled WGS sequence"/>
</dbReference>
<dbReference type="EMBL" id="CAJVPY010054915">
    <property type="protein sequence ID" value="CAG8817186.1"/>
    <property type="molecule type" value="Genomic_DNA"/>
</dbReference>
<proteinExistence type="predicted"/>
<keyword evidence="2" id="KW-1185">Reference proteome</keyword>
<gene>
    <name evidence="1" type="ORF">DERYTH_LOCUS26403</name>
</gene>